<organism evidence="2 3">
    <name type="scientific">Platanthera zijinensis</name>
    <dbReference type="NCBI Taxonomy" id="2320716"/>
    <lineage>
        <taxon>Eukaryota</taxon>
        <taxon>Viridiplantae</taxon>
        <taxon>Streptophyta</taxon>
        <taxon>Embryophyta</taxon>
        <taxon>Tracheophyta</taxon>
        <taxon>Spermatophyta</taxon>
        <taxon>Magnoliopsida</taxon>
        <taxon>Liliopsida</taxon>
        <taxon>Asparagales</taxon>
        <taxon>Orchidaceae</taxon>
        <taxon>Orchidoideae</taxon>
        <taxon>Orchideae</taxon>
        <taxon>Orchidinae</taxon>
        <taxon>Platanthera</taxon>
    </lineage>
</organism>
<dbReference type="AlphaFoldDB" id="A0AAP0GDL6"/>
<feature type="region of interest" description="Disordered" evidence="1">
    <location>
        <begin position="78"/>
        <end position="119"/>
    </location>
</feature>
<dbReference type="Proteomes" id="UP001418222">
    <property type="component" value="Unassembled WGS sequence"/>
</dbReference>
<keyword evidence="3" id="KW-1185">Reference proteome</keyword>
<dbReference type="EMBL" id="JBBWWQ010000002">
    <property type="protein sequence ID" value="KAK8953858.1"/>
    <property type="molecule type" value="Genomic_DNA"/>
</dbReference>
<comment type="caution">
    <text evidence="2">The sequence shown here is derived from an EMBL/GenBank/DDBJ whole genome shotgun (WGS) entry which is preliminary data.</text>
</comment>
<accession>A0AAP0GDL6</accession>
<sequence length="149" mass="15616">MSENKMGFRGFYAWRANQESSAGETHMRPTPDVSRDVVKLPPTCEVPANCGGGRMRGFPSCMFRRGDANGLSEGTLITDGGWVRPSPAGWALPPEESLEPAASGGGGGSSGRRWGSGPALQLLKKAPAVETIDSSEAAKKYGGRFSVTG</sequence>
<reference evidence="2 3" key="1">
    <citation type="journal article" date="2022" name="Nat. Plants">
        <title>Genomes of leafy and leafless Platanthera orchids illuminate the evolution of mycoheterotrophy.</title>
        <authorList>
            <person name="Li M.H."/>
            <person name="Liu K.W."/>
            <person name="Li Z."/>
            <person name="Lu H.C."/>
            <person name="Ye Q.L."/>
            <person name="Zhang D."/>
            <person name="Wang J.Y."/>
            <person name="Li Y.F."/>
            <person name="Zhong Z.M."/>
            <person name="Liu X."/>
            <person name="Yu X."/>
            <person name="Liu D.K."/>
            <person name="Tu X.D."/>
            <person name="Liu B."/>
            <person name="Hao Y."/>
            <person name="Liao X.Y."/>
            <person name="Jiang Y.T."/>
            <person name="Sun W.H."/>
            <person name="Chen J."/>
            <person name="Chen Y.Q."/>
            <person name="Ai Y."/>
            <person name="Zhai J.W."/>
            <person name="Wu S.S."/>
            <person name="Zhou Z."/>
            <person name="Hsiao Y.Y."/>
            <person name="Wu W.L."/>
            <person name="Chen Y.Y."/>
            <person name="Lin Y.F."/>
            <person name="Hsu J.L."/>
            <person name="Li C.Y."/>
            <person name="Wang Z.W."/>
            <person name="Zhao X."/>
            <person name="Zhong W.Y."/>
            <person name="Ma X.K."/>
            <person name="Ma L."/>
            <person name="Huang J."/>
            <person name="Chen G.Z."/>
            <person name="Huang M.Z."/>
            <person name="Huang L."/>
            <person name="Peng D.H."/>
            <person name="Luo Y.B."/>
            <person name="Zou S.Q."/>
            <person name="Chen S.P."/>
            <person name="Lan S."/>
            <person name="Tsai W.C."/>
            <person name="Van de Peer Y."/>
            <person name="Liu Z.J."/>
        </authorList>
    </citation>
    <scope>NUCLEOTIDE SEQUENCE [LARGE SCALE GENOMIC DNA]</scope>
    <source>
        <strain evidence="2">Lor287</strain>
    </source>
</reference>
<evidence type="ECO:0000313" key="2">
    <source>
        <dbReference type="EMBL" id="KAK8953858.1"/>
    </source>
</evidence>
<evidence type="ECO:0000256" key="1">
    <source>
        <dbReference type="SAM" id="MobiDB-lite"/>
    </source>
</evidence>
<feature type="region of interest" description="Disordered" evidence="1">
    <location>
        <begin position="19"/>
        <end position="38"/>
    </location>
</feature>
<evidence type="ECO:0000313" key="3">
    <source>
        <dbReference type="Proteomes" id="UP001418222"/>
    </source>
</evidence>
<gene>
    <name evidence="2" type="ORF">KSP39_PZI002854</name>
</gene>
<protein>
    <submittedName>
        <fullName evidence="2">Uncharacterized protein</fullName>
    </submittedName>
</protein>
<name>A0AAP0GDL6_9ASPA</name>
<proteinExistence type="predicted"/>
<feature type="compositionally biased region" description="Basic and acidic residues" evidence="1">
    <location>
        <begin position="25"/>
        <end position="38"/>
    </location>
</feature>